<keyword evidence="3" id="KW-1185">Reference proteome</keyword>
<feature type="region of interest" description="Disordered" evidence="1">
    <location>
        <begin position="35"/>
        <end position="54"/>
    </location>
</feature>
<dbReference type="AlphaFoldDB" id="A0A0C9XD66"/>
<dbReference type="Proteomes" id="UP000054477">
    <property type="component" value="Unassembled WGS sequence"/>
</dbReference>
<reference evidence="2 3" key="1">
    <citation type="submission" date="2014-04" db="EMBL/GenBank/DDBJ databases">
        <authorList>
            <consortium name="DOE Joint Genome Institute"/>
            <person name="Kuo A."/>
            <person name="Kohler A."/>
            <person name="Nagy L.G."/>
            <person name="Floudas D."/>
            <person name="Copeland A."/>
            <person name="Barry K.W."/>
            <person name="Cichocki N."/>
            <person name="Veneault-Fourrey C."/>
            <person name="LaButti K."/>
            <person name="Lindquist E.A."/>
            <person name="Lipzen A."/>
            <person name="Lundell T."/>
            <person name="Morin E."/>
            <person name="Murat C."/>
            <person name="Sun H."/>
            <person name="Tunlid A."/>
            <person name="Henrissat B."/>
            <person name="Grigoriev I.V."/>
            <person name="Hibbett D.S."/>
            <person name="Martin F."/>
            <person name="Nordberg H.P."/>
            <person name="Cantor M.N."/>
            <person name="Hua S.X."/>
        </authorList>
    </citation>
    <scope>NUCLEOTIDE SEQUENCE [LARGE SCALE GENOMIC DNA]</scope>
    <source>
        <strain evidence="2 3">LaAM-08-1</strain>
    </source>
</reference>
<evidence type="ECO:0000313" key="3">
    <source>
        <dbReference type="Proteomes" id="UP000054477"/>
    </source>
</evidence>
<evidence type="ECO:0000256" key="1">
    <source>
        <dbReference type="SAM" id="MobiDB-lite"/>
    </source>
</evidence>
<name>A0A0C9XD66_9AGAR</name>
<evidence type="ECO:0000313" key="2">
    <source>
        <dbReference type="EMBL" id="KIJ99458.1"/>
    </source>
</evidence>
<gene>
    <name evidence="2" type="ORF">K443DRAFT_8415</name>
</gene>
<accession>A0A0C9XD66</accession>
<dbReference type="HOGENOM" id="CLU_3050645_0_0_1"/>
<sequence length="54" mass="5769">MAASFCKFRGVAALSCRFNVCADIFCLDNASVSHEDFLRPPAPSARTSAASDDE</sequence>
<feature type="compositionally biased region" description="Low complexity" evidence="1">
    <location>
        <begin position="44"/>
        <end position="54"/>
    </location>
</feature>
<reference evidence="3" key="2">
    <citation type="submission" date="2015-01" db="EMBL/GenBank/DDBJ databases">
        <title>Evolutionary Origins and Diversification of the Mycorrhizal Mutualists.</title>
        <authorList>
            <consortium name="DOE Joint Genome Institute"/>
            <consortium name="Mycorrhizal Genomics Consortium"/>
            <person name="Kohler A."/>
            <person name="Kuo A."/>
            <person name="Nagy L.G."/>
            <person name="Floudas D."/>
            <person name="Copeland A."/>
            <person name="Barry K.W."/>
            <person name="Cichocki N."/>
            <person name="Veneault-Fourrey C."/>
            <person name="LaButti K."/>
            <person name="Lindquist E.A."/>
            <person name="Lipzen A."/>
            <person name="Lundell T."/>
            <person name="Morin E."/>
            <person name="Murat C."/>
            <person name="Riley R."/>
            <person name="Ohm R."/>
            <person name="Sun H."/>
            <person name="Tunlid A."/>
            <person name="Henrissat B."/>
            <person name="Grigoriev I.V."/>
            <person name="Hibbett D.S."/>
            <person name="Martin F."/>
        </authorList>
    </citation>
    <scope>NUCLEOTIDE SEQUENCE [LARGE SCALE GENOMIC DNA]</scope>
    <source>
        <strain evidence="3">LaAM-08-1</strain>
    </source>
</reference>
<protein>
    <submittedName>
        <fullName evidence="2">Uncharacterized protein</fullName>
    </submittedName>
</protein>
<organism evidence="2 3">
    <name type="scientific">Laccaria amethystina LaAM-08-1</name>
    <dbReference type="NCBI Taxonomy" id="1095629"/>
    <lineage>
        <taxon>Eukaryota</taxon>
        <taxon>Fungi</taxon>
        <taxon>Dikarya</taxon>
        <taxon>Basidiomycota</taxon>
        <taxon>Agaricomycotina</taxon>
        <taxon>Agaricomycetes</taxon>
        <taxon>Agaricomycetidae</taxon>
        <taxon>Agaricales</taxon>
        <taxon>Agaricineae</taxon>
        <taxon>Hydnangiaceae</taxon>
        <taxon>Laccaria</taxon>
    </lineage>
</organism>
<dbReference type="EMBL" id="KN838647">
    <property type="protein sequence ID" value="KIJ99458.1"/>
    <property type="molecule type" value="Genomic_DNA"/>
</dbReference>
<proteinExistence type="predicted"/>